<dbReference type="GO" id="GO:0022857">
    <property type="term" value="F:transmembrane transporter activity"/>
    <property type="evidence" value="ECO:0007669"/>
    <property type="project" value="TreeGrafter"/>
</dbReference>
<comment type="subcellular location">
    <subcellularLocation>
        <location evidence="1">Cell membrane</location>
        <topology evidence="1">Multi-pass membrane protein</topology>
    </subcellularLocation>
</comment>
<feature type="domain" description="ABC3 transporter permease C-terminal" evidence="8">
    <location>
        <begin position="673"/>
        <end position="783"/>
    </location>
</feature>
<reference evidence="10 11" key="1">
    <citation type="journal article" date="2017" name="Curr. Microbiol.">
        <title>Mucilaginibacter ginsenosidivorans sp. nov., Isolated from Soil of Ginseng Field.</title>
        <authorList>
            <person name="Kim M.M."/>
            <person name="Siddiqi M.Z."/>
            <person name="Im W.T."/>
        </authorList>
    </citation>
    <scope>NUCLEOTIDE SEQUENCE [LARGE SCALE GENOMIC DNA]</scope>
    <source>
        <strain evidence="10 11">Gsoil 3017</strain>
    </source>
</reference>
<feature type="transmembrane region" description="Helical" evidence="7">
    <location>
        <begin position="378"/>
        <end position="401"/>
    </location>
</feature>
<dbReference type="PANTHER" id="PTHR30572">
    <property type="entry name" value="MEMBRANE COMPONENT OF TRANSPORTER-RELATED"/>
    <property type="match status" value="1"/>
</dbReference>
<evidence type="ECO:0000256" key="2">
    <source>
        <dbReference type="ARBA" id="ARBA00022475"/>
    </source>
</evidence>
<feature type="transmembrane region" description="Helical" evidence="7">
    <location>
        <begin position="331"/>
        <end position="358"/>
    </location>
</feature>
<dbReference type="InterPro" id="IPR050250">
    <property type="entry name" value="Macrolide_Exporter_MacB"/>
</dbReference>
<comment type="similarity">
    <text evidence="6">Belongs to the ABC-4 integral membrane protein family.</text>
</comment>
<feature type="domain" description="MacB-like periplasmic core" evidence="9">
    <location>
        <begin position="474"/>
        <end position="636"/>
    </location>
</feature>
<dbReference type="PANTHER" id="PTHR30572:SF4">
    <property type="entry name" value="ABC TRANSPORTER PERMEASE YTRF"/>
    <property type="match status" value="1"/>
</dbReference>
<proteinExistence type="inferred from homology"/>
<evidence type="ECO:0000256" key="5">
    <source>
        <dbReference type="ARBA" id="ARBA00023136"/>
    </source>
</evidence>
<evidence type="ECO:0000256" key="4">
    <source>
        <dbReference type="ARBA" id="ARBA00022989"/>
    </source>
</evidence>
<dbReference type="RefSeq" id="WP_147034233.1">
    <property type="nucleotide sequence ID" value="NZ_CP042436.1"/>
</dbReference>
<evidence type="ECO:0000259" key="8">
    <source>
        <dbReference type="Pfam" id="PF02687"/>
    </source>
</evidence>
<evidence type="ECO:0000256" key="7">
    <source>
        <dbReference type="SAM" id="Phobius"/>
    </source>
</evidence>
<feature type="transmembrane region" description="Helical" evidence="7">
    <location>
        <begin position="426"/>
        <end position="446"/>
    </location>
</feature>
<organism evidence="10 11">
    <name type="scientific">Mucilaginibacter ginsenosidivorans</name>
    <dbReference type="NCBI Taxonomy" id="398053"/>
    <lineage>
        <taxon>Bacteria</taxon>
        <taxon>Pseudomonadati</taxon>
        <taxon>Bacteroidota</taxon>
        <taxon>Sphingobacteriia</taxon>
        <taxon>Sphingobacteriales</taxon>
        <taxon>Sphingobacteriaceae</taxon>
        <taxon>Mucilaginibacter</taxon>
    </lineage>
</organism>
<evidence type="ECO:0000313" key="11">
    <source>
        <dbReference type="Proteomes" id="UP000321479"/>
    </source>
</evidence>
<feature type="transmembrane region" description="Helical" evidence="7">
    <location>
        <begin position="21"/>
        <end position="42"/>
    </location>
</feature>
<dbReference type="Pfam" id="PF12704">
    <property type="entry name" value="MacB_PCD"/>
    <property type="match status" value="2"/>
</dbReference>
<keyword evidence="3 7" id="KW-0812">Transmembrane</keyword>
<evidence type="ECO:0000256" key="1">
    <source>
        <dbReference type="ARBA" id="ARBA00004651"/>
    </source>
</evidence>
<gene>
    <name evidence="10" type="ORF">FRZ54_23485</name>
</gene>
<feature type="transmembrane region" description="Helical" evidence="7">
    <location>
        <begin position="722"/>
        <end position="741"/>
    </location>
</feature>
<evidence type="ECO:0000256" key="6">
    <source>
        <dbReference type="ARBA" id="ARBA00038076"/>
    </source>
</evidence>
<dbReference type="Proteomes" id="UP000321479">
    <property type="component" value="Chromosome"/>
</dbReference>
<dbReference type="Pfam" id="PF02687">
    <property type="entry name" value="FtsX"/>
    <property type="match status" value="2"/>
</dbReference>
<name>A0A5B8V2L6_9SPHI</name>
<feature type="domain" description="ABC3 transporter permease C-terminal" evidence="8">
    <location>
        <begin position="290"/>
        <end position="405"/>
    </location>
</feature>
<feature type="transmembrane region" description="Helical" evidence="7">
    <location>
        <begin position="756"/>
        <end position="776"/>
    </location>
</feature>
<evidence type="ECO:0000256" key="3">
    <source>
        <dbReference type="ARBA" id="ARBA00022692"/>
    </source>
</evidence>
<evidence type="ECO:0000313" key="10">
    <source>
        <dbReference type="EMBL" id="QEC65408.1"/>
    </source>
</evidence>
<feature type="transmembrane region" description="Helical" evidence="7">
    <location>
        <begin position="284"/>
        <end position="306"/>
    </location>
</feature>
<accession>A0A5B8V2L6</accession>
<dbReference type="OrthoDB" id="1451596at2"/>
<feature type="domain" description="MacB-like periplasmic core" evidence="9">
    <location>
        <begin position="20"/>
        <end position="241"/>
    </location>
</feature>
<keyword evidence="5 7" id="KW-0472">Membrane</keyword>
<dbReference type="InterPro" id="IPR003838">
    <property type="entry name" value="ABC3_permease_C"/>
</dbReference>
<dbReference type="KEGG" id="mgin:FRZ54_23485"/>
<sequence>MIRNYLKVAWRNLIKNKASSAINIGGLAVGMAVVILIGLWIWDELSFNKNFKNYDHIAQVLQNNTMNGEVGTGNSVPWPMGDALRKDFGSNFKHVTMARFPFGHILAFGDKKLTETGTYLEPEALDMFSVKMLQGTRAALNDQSSVILSASAAKAYFGNADPMDQVMKIDNRQIVKVTGIYEDFPDNSSFAGVNFISPWQLYSNTDELTKQADTWRCNCYLAYVQTADNADVNKVSAKIRDIKHDKVNKIELKQKNEVFLDPMKNWHLYAEFKNGVHAGGRIQYVWLFGIIGGFVLLLACINFMNLSTARSEKRAKEVGIRKAVGSLRPQLIYQFLSESILATLFAFILAIILVQLALPFFNDIAGKKMSILWGNPLFWGLGIGFSLITGLISGSYPALYLSSFKPVKVLKGTFKVGPLAAIPRKVLVVMQFTVSVVLIIGTIVVFRQIQFAKDRPVGYSRNGLIAIPMATGDIHNKFDIVKNELVKSGAVAEIAESTSPTTGDYSTNSGFDWKGKDPALAVEFPNIDVSPGYGKTVGWQFIAGRDLSADYLTDSLAFVINETAAKFMGLKHPVGETIKWDGVPYHVIGVIRDMVSESPYEPVRPTLYHMLKGSGDFVMVRINPHAGTHEALGKIEKVFKAYNPAQPFDYQFADAEYAKKFGNEERIGKLASSFAGLAIFISCLGLFGMASFMAEQRVKEIGVRKVLGASILNLWSLLSKDFVMLVAISLVIASPIAYYFMQNWLKNYRYHSGIDWWIFGVTAVGAMAITLLTISYQSIKAALANPVKSLRSE</sequence>
<keyword evidence="2" id="KW-1003">Cell membrane</keyword>
<dbReference type="EMBL" id="CP042436">
    <property type="protein sequence ID" value="QEC65408.1"/>
    <property type="molecule type" value="Genomic_DNA"/>
</dbReference>
<dbReference type="InterPro" id="IPR025857">
    <property type="entry name" value="MacB_PCD"/>
</dbReference>
<dbReference type="GO" id="GO:0005886">
    <property type="term" value="C:plasma membrane"/>
    <property type="evidence" value="ECO:0007669"/>
    <property type="project" value="UniProtKB-SubCell"/>
</dbReference>
<dbReference type="AlphaFoldDB" id="A0A5B8V2L6"/>
<feature type="transmembrane region" description="Helical" evidence="7">
    <location>
        <begin position="674"/>
        <end position="694"/>
    </location>
</feature>
<protein>
    <submittedName>
        <fullName evidence="10">FtsX-like permease family protein</fullName>
    </submittedName>
</protein>
<keyword evidence="11" id="KW-1185">Reference proteome</keyword>
<evidence type="ECO:0000259" key="9">
    <source>
        <dbReference type="Pfam" id="PF12704"/>
    </source>
</evidence>
<keyword evidence="4 7" id="KW-1133">Transmembrane helix</keyword>